<evidence type="ECO:0000313" key="8">
    <source>
        <dbReference type="Proteomes" id="UP000549394"/>
    </source>
</evidence>
<feature type="compositionally biased region" description="Polar residues" evidence="5">
    <location>
        <begin position="1"/>
        <end position="19"/>
    </location>
</feature>
<dbReference type="InterPro" id="IPR002893">
    <property type="entry name" value="Znf_MYND"/>
</dbReference>
<evidence type="ECO:0000256" key="2">
    <source>
        <dbReference type="ARBA" id="ARBA00022771"/>
    </source>
</evidence>
<evidence type="ECO:0000259" key="6">
    <source>
        <dbReference type="PROSITE" id="PS50865"/>
    </source>
</evidence>
<accession>A0A7I8W7C8</accession>
<dbReference type="OrthoDB" id="432970at2759"/>
<protein>
    <submittedName>
        <fullName evidence="7">DgyrCDS12478</fullName>
    </submittedName>
</protein>
<dbReference type="EMBL" id="CAJFCJ010000020">
    <property type="protein sequence ID" value="CAD5124179.1"/>
    <property type="molecule type" value="Genomic_DNA"/>
</dbReference>
<feature type="domain" description="MYND-type" evidence="6">
    <location>
        <begin position="449"/>
        <end position="485"/>
    </location>
</feature>
<evidence type="ECO:0000256" key="1">
    <source>
        <dbReference type="ARBA" id="ARBA00022723"/>
    </source>
</evidence>
<dbReference type="GO" id="GO:0008270">
    <property type="term" value="F:zinc ion binding"/>
    <property type="evidence" value="ECO:0007669"/>
    <property type="project" value="UniProtKB-KW"/>
</dbReference>
<name>A0A7I8W7C8_9ANNE</name>
<evidence type="ECO:0000256" key="5">
    <source>
        <dbReference type="SAM" id="MobiDB-lite"/>
    </source>
</evidence>
<dbReference type="Gene3D" id="6.10.140.2220">
    <property type="match status" value="1"/>
</dbReference>
<keyword evidence="3" id="KW-0862">Zinc</keyword>
<proteinExistence type="predicted"/>
<feature type="compositionally biased region" description="Basic and acidic residues" evidence="5">
    <location>
        <begin position="37"/>
        <end position="55"/>
    </location>
</feature>
<dbReference type="PROSITE" id="PS01360">
    <property type="entry name" value="ZF_MYND_1"/>
    <property type="match status" value="1"/>
</dbReference>
<feature type="region of interest" description="Disordered" evidence="5">
    <location>
        <begin position="401"/>
        <end position="444"/>
    </location>
</feature>
<comment type="caution">
    <text evidence="7">The sequence shown here is derived from an EMBL/GenBank/DDBJ whole genome shotgun (WGS) entry which is preliminary data.</text>
</comment>
<feature type="region of interest" description="Disordered" evidence="5">
    <location>
        <begin position="1"/>
        <end position="55"/>
    </location>
</feature>
<feature type="compositionally biased region" description="Polar residues" evidence="5">
    <location>
        <begin position="406"/>
        <end position="431"/>
    </location>
</feature>
<sequence>MPRNSTPDSTQHQQCSSSELFDHKDTANLYSKGKGNNKLEMKESNTKEKNLNNLENEHETAINLSGTARIESEVHSTDDENQLKTNILGKRKSPFSLNAGEPGYQKVERIHSPQTTGDNYGPKIDNVENQSASVDMSNDVICLSDRDKGGAANLDRLDKARGSKEFQHFNSKYMSLRQREEGLIFEITERKEFVKKKRMELIAAEEKLKDSLAVLNKVEASRRHMEIEHEERMARLKSSAAEDIAKKNNATPTHTQSSSNNFTSSPALQRLQSGVPISSSIPTTAQQQLAEAMTGLANIQQKLPNQEIVTKERQVQEAVKAAEGRRMQNFGVPVMQPMMPDHFMPNLNSLGAMRQQQWMPPALAAQQVPRKMLKNSIKIPPFHLTNQVPVSIPQASIPPNFRPGQPNINQISAVNPQTNHSSLPPNPQMKSPKSRSVKEGEEEKKKPACDRCYKEANYLCSNCKKIWYCSSTCQYSSWEAHSRFCLKAN</sequence>
<reference evidence="7 8" key="1">
    <citation type="submission" date="2020-08" db="EMBL/GenBank/DDBJ databases">
        <authorList>
            <person name="Hejnol A."/>
        </authorList>
    </citation>
    <scope>NUCLEOTIDE SEQUENCE [LARGE SCALE GENOMIC DNA]</scope>
</reference>
<dbReference type="PROSITE" id="PS50865">
    <property type="entry name" value="ZF_MYND_2"/>
    <property type="match status" value="1"/>
</dbReference>
<evidence type="ECO:0000313" key="7">
    <source>
        <dbReference type="EMBL" id="CAD5124179.1"/>
    </source>
</evidence>
<keyword evidence="2 4" id="KW-0863">Zinc-finger</keyword>
<dbReference type="SUPFAM" id="SSF144232">
    <property type="entry name" value="HIT/MYND zinc finger-like"/>
    <property type="match status" value="1"/>
</dbReference>
<dbReference type="Proteomes" id="UP000549394">
    <property type="component" value="Unassembled WGS sequence"/>
</dbReference>
<dbReference type="AlphaFoldDB" id="A0A7I8W7C8"/>
<dbReference type="Pfam" id="PF01753">
    <property type="entry name" value="zf-MYND"/>
    <property type="match status" value="1"/>
</dbReference>
<keyword evidence="1" id="KW-0479">Metal-binding</keyword>
<organism evidence="7 8">
    <name type="scientific">Dimorphilus gyrociliatus</name>
    <dbReference type="NCBI Taxonomy" id="2664684"/>
    <lineage>
        <taxon>Eukaryota</taxon>
        <taxon>Metazoa</taxon>
        <taxon>Spiralia</taxon>
        <taxon>Lophotrochozoa</taxon>
        <taxon>Annelida</taxon>
        <taxon>Polychaeta</taxon>
        <taxon>Polychaeta incertae sedis</taxon>
        <taxon>Dinophilidae</taxon>
        <taxon>Dimorphilus</taxon>
    </lineage>
</organism>
<evidence type="ECO:0000256" key="3">
    <source>
        <dbReference type="ARBA" id="ARBA00022833"/>
    </source>
</evidence>
<evidence type="ECO:0000256" key="4">
    <source>
        <dbReference type="PROSITE-ProRule" id="PRU00134"/>
    </source>
</evidence>
<gene>
    <name evidence="7" type="ORF">DGYR_LOCUS11757</name>
</gene>
<keyword evidence="8" id="KW-1185">Reference proteome</keyword>